<feature type="domain" description="HTH cro/C1-type" evidence="2">
    <location>
        <begin position="6"/>
        <end position="60"/>
    </location>
</feature>
<dbReference type="PANTHER" id="PTHR46558:SF13">
    <property type="entry name" value="HTH-TYPE TRANSCRIPTIONAL REGULATOR IMMR"/>
    <property type="match status" value="1"/>
</dbReference>
<gene>
    <name evidence="3" type="ORF">RU86_GL000721</name>
</gene>
<sequence length="111" mass="13026">MLPERLKTLRSEAKLTQKEIANKLNISQKGYSYWERGEREPNNDSLQKLANIFNVSTDYLLGKTDQVKKSTFDEDLEKSLESFHAFSGKTMSENDREAIKQWLIDNFKDKY</sequence>
<dbReference type="Proteomes" id="UP000218282">
    <property type="component" value="Unassembled WGS sequence"/>
</dbReference>
<dbReference type="EMBL" id="JXJW01000016">
    <property type="protein sequence ID" value="PCS05509.1"/>
    <property type="molecule type" value="Genomic_DNA"/>
</dbReference>
<protein>
    <submittedName>
        <fullName evidence="3">Transcriptional regulator</fullName>
    </submittedName>
</protein>
<keyword evidence="1" id="KW-0238">DNA-binding</keyword>
<keyword evidence="4" id="KW-1185">Reference proteome</keyword>
<evidence type="ECO:0000256" key="1">
    <source>
        <dbReference type="ARBA" id="ARBA00023125"/>
    </source>
</evidence>
<organism evidence="3 4">
    <name type="scientific">Pseudolactococcus piscium</name>
    <dbReference type="NCBI Taxonomy" id="1364"/>
    <lineage>
        <taxon>Bacteria</taxon>
        <taxon>Bacillati</taxon>
        <taxon>Bacillota</taxon>
        <taxon>Bacilli</taxon>
        <taxon>Lactobacillales</taxon>
        <taxon>Streptococcaceae</taxon>
        <taxon>Pseudolactococcus</taxon>
    </lineage>
</organism>
<dbReference type="PANTHER" id="PTHR46558">
    <property type="entry name" value="TRACRIPTIONAL REGULATORY PROTEIN-RELATED-RELATED"/>
    <property type="match status" value="1"/>
</dbReference>
<dbReference type="AlphaFoldDB" id="A0A2A5RW94"/>
<dbReference type="RefSeq" id="WP_096814902.1">
    <property type="nucleotide sequence ID" value="NZ_JXJW01000016.1"/>
</dbReference>
<name>A0A2A5RW94_9LACT</name>
<dbReference type="Gene3D" id="1.10.260.40">
    <property type="entry name" value="lambda repressor-like DNA-binding domains"/>
    <property type="match status" value="1"/>
</dbReference>
<dbReference type="InterPro" id="IPR010982">
    <property type="entry name" value="Lambda_DNA-bd_dom_sf"/>
</dbReference>
<dbReference type="GO" id="GO:0003677">
    <property type="term" value="F:DNA binding"/>
    <property type="evidence" value="ECO:0007669"/>
    <property type="project" value="UniProtKB-KW"/>
</dbReference>
<dbReference type="SMART" id="SM00530">
    <property type="entry name" value="HTH_XRE"/>
    <property type="match status" value="1"/>
</dbReference>
<dbReference type="SUPFAM" id="SSF47413">
    <property type="entry name" value="lambda repressor-like DNA-binding domains"/>
    <property type="match status" value="1"/>
</dbReference>
<dbReference type="InterPro" id="IPR001387">
    <property type="entry name" value="Cro/C1-type_HTH"/>
</dbReference>
<proteinExistence type="predicted"/>
<reference evidence="3 4" key="1">
    <citation type="submission" date="2014-12" db="EMBL/GenBank/DDBJ databases">
        <title>Draft genome sequences of 10 type strains of Lactococcus.</title>
        <authorList>
            <person name="Sun Z."/>
            <person name="Zhong Z."/>
            <person name="Liu W."/>
            <person name="Zhang W."/>
            <person name="Zhang H."/>
        </authorList>
    </citation>
    <scope>NUCLEOTIDE SEQUENCE [LARGE SCALE GENOMIC DNA]</scope>
    <source>
        <strain evidence="3 4">DSM 6634</strain>
    </source>
</reference>
<dbReference type="Pfam" id="PF01381">
    <property type="entry name" value="HTH_3"/>
    <property type="match status" value="1"/>
</dbReference>
<evidence type="ECO:0000313" key="3">
    <source>
        <dbReference type="EMBL" id="PCS05509.1"/>
    </source>
</evidence>
<evidence type="ECO:0000313" key="4">
    <source>
        <dbReference type="Proteomes" id="UP000218282"/>
    </source>
</evidence>
<comment type="caution">
    <text evidence="3">The sequence shown here is derived from an EMBL/GenBank/DDBJ whole genome shotgun (WGS) entry which is preliminary data.</text>
</comment>
<accession>A0A2A5RW94</accession>
<dbReference type="CDD" id="cd00093">
    <property type="entry name" value="HTH_XRE"/>
    <property type="match status" value="1"/>
</dbReference>
<dbReference type="PROSITE" id="PS50943">
    <property type="entry name" value="HTH_CROC1"/>
    <property type="match status" value="1"/>
</dbReference>
<evidence type="ECO:0000259" key="2">
    <source>
        <dbReference type="PROSITE" id="PS50943"/>
    </source>
</evidence>